<proteinExistence type="predicted"/>
<reference evidence="1 2" key="1">
    <citation type="submission" date="2014-10" db="EMBL/GenBank/DDBJ databases">
        <title>Draft genome of the hookworm Ancylostoma caninum.</title>
        <authorList>
            <person name="Mitreva M."/>
        </authorList>
    </citation>
    <scope>NUCLEOTIDE SEQUENCE [LARGE SCALE GENOMIC DNA]</scope>
    <source>
        <strain evidence="1 2">Baltimore</strain>
    </source>
</reference>
<evidence type="ECO:0000313" key="2">
    <source>
        <dbReference type="Proteomes" id="UP000252519"/>
    </source>
</evidence>
<gene>
    <name evidence="1" type="ORF">ANCCAN_25322</name>
</gene>
<accession>A0A368FBF3</accession>
<name>A0A368FBF3_ANCCA</name>
<comment type="caution">
    <text evidence="1">The sequence shown here is derived from an EMBL/GenBank/DDBJ whole genome shotgun (WGS) entry which is preliminary data.</text>
</comment>
<evidence type="ECO:0000313" key="1">
    <source>
        <dbReference type="EMBL" id="RCN28928.1"/>
    </source>
</evidence>
<dbReference type="STRING" id="29170.A0A368FBF3"/>
<protein>
    <submittedName>
        <fullName evidence="1">Uncharacterized protein</fullName>
    </submittedName>
</protein>
<keyword evidence="2" id="KW-1185">Reference proteome</keyword>
<dbReference type="EMBL" id="JOJR01002229">
    <property type="protein sequence ID" value="RCN28928.1"/>
    <property type="molecule type" value="Genomic_DNA"/>
</dbReference>
<dbReference type="AlphaFoldDB" id="A0A368FBF3"/>
<dbReference type="Proteomes" id="UP000252519">
    <property type="component" value="Unassembled WGS sequence"/>
</dbReference>
<organism evidence="1 2">
    <name type="scientific">Ancylostoma caninum</name>
    <name type="common">Dog hookworm</name>
    <dbReference type="NCBI Taxonomy" id="29170"/>
    <lineage>
        <taxon>Eukaryota</taxon>
        <taxon>Metazoa</taxon>
        <taxon>Ecdysozoa</taxon>
        <taxon>Nematoda</taxon>
        <taxon>Chromadorea</taxon>
        <taxon>Rhabditida</taxon>
        <taxon>Rhabditina</taxon>
        <taxon>Rhabditomorpha</taxon>
        <taxon>Strongyloidea</taxon>
        <taxon>Ancylostomatidae</taxon>
        <taxon>Ancylostomatinae</taxon>
        <taxon>Ancylostoma</taxon>
    </lineage>
</organism>
<sequence>MDGPLPAKEDDEQQRREDVAWAEAGSSLRRVKSGKLRSSNHVSIKEGKYLNYYKSYFFSFIPNSLKSGQFSFRNEFAFVLFFFLLCVNRRYGTHGISAVIFVLYLDGHVLSHPSQSFPLSFVFLRQSLHFPVRIPIVCAGTNEI</sequence>